<proteinExistence type="predicted"/>
<keyword evidence="1" id="KW-0614">Plasmid</keyword>
<dbReference type="RefSeq" id="WP_081097660.1">
    <property type="nucleotide sequence ID" value="NZ_AP014867.1"/>
</dbReference>
<accession>A0A9W4A191</accession>
<gene>
    <name evidence="1" type="ORF">KNN_07032</name>
</gene>
<name>A0A9W4A191_BACTO</name>
<organism evidence="1 2">
    <name type="scientific">Bacillus thuringiensis subsp. tolworthi</name>
    <dbReference type="NCBI Taxonomy" id="1442"/>
    <lineage>
        <taxon>Bacteria</taxon>
        <taxon>Bacillati</taxon>
        <taxon>Bacillota</taxon>
        <taxon>Bacilli</taxon>
        <taxon>Bacillales</taxon>
        <taxon>Bacillaceae</taxon>
        <taxon>Bacillus</taxon>
        <taxon>Bacillus cereus group</taxon>
    </lineage>
</organism>
<protein>
    <submittedName>
        <fullName evidence="1">PXO1-53</fullName>
    </submittedName>
</protein>
<geneLocation type="plasmid" evidence="2">
    <name>pKK3 DNA</name>
</geneLocation>
<dbReference type="EMBL" id="AP014867">
    <property type="protein sequence ID" value="BAR87765.1"/>
    <property type="molecule type" value="Genomic_DNA"/>
</dbReference>
<dbReference type="InterPro" id="IPR025469">
    <property type="entry name" value="DUF4320"/>
</dbReference>
<evidence type="ECO:0000313" key="2">
    <source>
        <dbReference type="Proteomes" id="UP000055316"/>
    </source>
</evidence>
<dbReference type="Pfam" id="PF14208">
    <property type="entry name" value="DUF4320"/>
    <property type="match status" value="1"/>
</dbReference>
<reference evidence="1 2" key="1">
    <citation type="submission" date="2015-05" db="EMBL/GenBank/DDBJ databases">
        <title>Whole genome sequence of Bacillus thuringiensis serovar tolworthi Pasteur Institute Standard strain.</title>
        <authorList>
            <person name="Kanda K."/>
            <person name="Nakashima K."/>
            <person name="Nagano Y."/>
        </authorList>
    </citation>
    <scope>NUCLEOTIDE SEQUENCE [LARGE SCALE GENOMIC DNA]</scope>
    <source>
        <strain evidence="1 2">Pasteur Institute Standard strain</strain>
        <plasmid evidence="2">pKK3 DNA</plasmid>
    </source>
</reference>
<evidence type="ECO:0000313" key="1">
    <source>
        <dbReference type="EMBL" id="BAR87765.1"/>
    </source>
</evidence>
<dbReference type="AlphaFoldDB" id="A0A9W4A191"/>
<sequence>MQNTVTTALFLTLSLLLISLLPEGVLYGIQLVKAHNFASDMVEIAENNGGFQYDYNGKRVDLIPGIEKRMKEEKMDGWKYEYTKGRVDHNQSLSFKVKAEHHFFIFKLIGVDGHAHQLKNKNKMNFRSKQLKNS</sequence>
<dbReference type="Proteomes" id="UP000055316">
    <property type="component" value="Plasmid pKK3"/>
</dbReference>